<comment type="caution">
    <text evidence="1">The sequence shown here is derived from an EMBL/GenBank/DDBJ whole genome shotgun (WGS) entry which is preliminary data.</text>
</comment>
<sequence>MLDLLVDILLGQRIRVREGTGESICREHKGHISLPKTRIPLLHTAQMDLLAILFWTALAKQLQFLGDGVSEVSVAPSVSALLPT</sequence>
<gene>
    <name evidence="1" type="ORF">RHGRI_024237</name>
</gene>
<organism evidence="1 2">
    <name type="scientific">Rhododendron griersonianum</name>
    <dbReference type="NCBI Taxonomy" id="479676"/>
    <lineage>
        <taxon>Eukaryota</taxon>
        <taxon>Viridiplantae</taxon>
        <taxon>Streptophyta</taxon>
        <taxon>Embryophyta</taxon>
        <taxon>Tracheophyta</taxon>
        <taxon>Spermatophyta</taxon>
        <taxon>Magnoliopsida</taxon>
        <taxon>eudicotyledons</taxon>
        <taxon>Gunneridae</taxon>
        <taxon>Pentapetalae</taxon>
        <taxon>asterids</taxon>
        <taxon>Ericales</taxon>
        <taxon>Ericaceae</taxon>
        <taxon>Ericoideae</taxon>
        <taxon>Rhodoreae</taxon>
        <taxon>Rhododendron</taxon>
    </lineage>
</organism>
<dbReference type="EMBL" id="JACTNZ010000008">
    <property type="protein sequence ID" value="KAG5536739.1"/>
    <property type="molecule type" value="Genomic_DNA"/>
</dbReference>
<name>A0AAV6JAR2_9ERIC</name>
<protein>
    <submittedName>
        <fullName evidence="1">Uncharacterized protein</fullName>
    </submittedName>
</protein>
<accession>A0AAV6JAR2</accession>
<evidence type="ECO:0000313" key="2">
    <source>
        <dbReference type="Proteomes" id="UP000823749"/>
    </source>
</evidence>
<evidence type="ECO:0000313" key="1">
    <source>
        <dbReference type="EMBL" id="KAG5536739.1"/>
    </source>
</evidence>
<reference evidence="1" key="1">
    <citation type="submission" date="2020-08" db="EMBL/GenBank/DDBJ databases">
        <title>Plant Genome Project.</title>
        <authorList>
            <person name="Zhang R.-G."/>
        </authorList>
    </citation>
    <scope>NUCLEOTIDE SEQUENCE</scope>
    <source>
        <strain evidence="1">WSP0</strain>
        <tissue evidence="1">Leaf</tissue>
    </source>
</reference>
<proteinExistence type="predicted"/>
<keyword evidence="2" id="KW-1185">Reference proteome</keyword>
<dbReference type="Proteomes" id="UP000823749">
    <property type="component" value="Chromosome 8"/>
</dbReference>
<dbReference type="AlphaFoldDB" id="A0AAV6JAR2"/>